<dbReference type="PANTHER" id="PTHR33490">
    <property type="entry name" value="BLR5614 PROTEIN-RELATED"/>
    <property type="match status" value="1"/>
</dbReference>
<dbReference type="Gene3D" id="3.10.620.30">
    <property type="match status" value="1"/>
</dbReference>
<dbReference type="SMART" id="SM00460">
    <property type="entry name" value="TGc"/>
    <property type="match status" value="1"/>
</dbReference>
<evidence type="ECO:0000313" key="2">
    <source>
        <dbReference type="EMBL" id="QDT08743.1"/>
    </source>
</evidence>
<dbReference type="SUPFAM" id="SSF54001">
    <property type="entry name" value="Cysteine proteinases"/>
    <property type="match status" value="1"/>
</dbReference>
<dbReference type="InterPro" id="IPR002931">
    <property type="entry name" value="Transglutaminase-like"/>
</dbReference>
<reference evidence="2 3" key="1">
    <citation type="submission" date="2019-02" db="EMBL/GenBank/DDBJ databases">
        <title>Deep-cultivation of Planctomycetes and their phenomic and genomic characterization uncovers novel biology.</title>
        <authorList>
            <person name="Wiegand S."/>
            <person name="Jogler M."/>
            <person name="Boedeker C."/>
            <person name="Pinto D."/>
            <person name="Vollmers J."/>
            <person name="Rivas-Marin E."/>
            <person name="Kohn T."/>
            <person name="Peeters S.H."/>
            <person name="Heuer A."/>
            <person name="Rast P."/>
            <person name="Oberbeckmann S."/>
            <person name="Bunk B."/>
            <person name="Jeske O."/>
            <person name="Meyerdierks A."/>
            <person name="Storesund J.E."/>
            <person name="Kallscheuer N."/>
            <person name="Luecker S."/>
            <person name="Lage O.M."/>
            <person name="Pohl T."/>
            <person name="Merkel B.J."/>
            <person name="Hornburger P."/>
            <person name="Mueller R.-W."/>
            <person name="Bruemmer F."/>
            <person name="Labrenz M."/>
            <person name="Spormann A.M."/>
            <person name="Op den Camp H."/>
            <person name="Overmann J."/>
            <person name="Amann R."/>
            <person name="Jetten M.S.M."/>
            <person name="Mascher T."/>
            <person name="Medema M.H."/>
            <person name="Devos D.P."/>
            <person name="Kaster A.-K."/>
            <person name="Ovreas L."/>
            <person name="Rohde M."/>
            <person name="Galperin M.Y."/>
            <person name="Jogler C."/>
        </authorList>
    </citation>
    <scope>NUCLEOTIDE SEQUENCE [LARGE SCALE GENOMIC DNA]</scope>
    <source>
        <strain evidence="2 3">K23_9</strain>
    </source>
</reference>
<protein>
    <submittedName>
        <fullName evidence="2">Transglutaminase-like superfamily protein</fullName>
    </submittedName>
</protein>
<evidence type="ECO:0000259" key="1">
    <source>
        <dbReference type="SMART" id="SM00460"/>
    </source>
</evidence>
<keyword evidence="3" id="KW-1185">Reference proteome</keyword>
<accession>A0A517NNR8</accession>
<dbReference type="EMBL" id="CP036526">
    <property type="protein sequence ID" value="QDT08743.1"/>
    <property type="molecule type" value="Genomic_DNA"/>
</dbReference>
<organism evidence="2 3">
    <name type="scientific">Stieleria marina</name>
    <dbReference type="NCBI Taxonomy" id="1930275"/>
    <lineage>
        <taxon>Bacteria</taxon>
        <taxon>Pseudomonadati</taxon>
        <taxon>Planctomycetota</taxon>
        <taxon>Planctomycetia</taxon>
        <taxon>Pirellulales</taxon>
        <taxon>Pirellulaceae</taxon>
        <taxon>Stieleria</taxon>
    </lineage>
</organism>
<dbReference type="Proteomes" id="UP000319817">
    <property type="component" value="Chromosome"/>
</dbReference>
<sequence>MKSPTPLSLPPLNTQYSAWSFSSAARGLVVFVALWIVGCDYIPDRPPLIPPKELNRAKIQADAAAKLIEAPSVGFAGDWESWYGYYLNNQHVGYSHTSAKRLVEDGADRSEANIVYEFQEQLRFRRGQSISVQHLSQSSVETRNGSLQNFESAIKVGPLVSRIAGTVANGQLNVESVRGTNRKTDRIVWESNQRGLDAIEQSLRRTPMAKGDKRALKMLLPHRYQLGIVELFCTGQSATSMIDGSYQSLLEIVSVEKVDGKVVSEQVLWTDDEGLIRKKLRSGVGMVAYRMGRQAALKDAIEEQDLFDATIVNVSGSIDRQSETKQVAYVVLPTEDLVQAGKTVSVPTTPGQFIRMMEDGSVRILVNQSADAVRQGFSATKLQPSDGDLKPNAFIDSNHGDVRRIATAAIRGDLSQEEIALTLARTAKDLLNPRPTSEGFVRASTVVQKTTGGSTEHALVLAALLRAKGIPSRLAMGIKYVPDQEAMAYHVWTLAHVDGEKWISLDAMTGQQAAADRITFVTTNLNDGNPFNAVAAVLAMMSRIQIEIKSAVY</sequence>
<dbReference type="AlphaFoldDB" id="A0A517NNR8"/>
<gene>
    <name evidence="2" type="ORF">K239x_06850</name>
</gene>
<evidence type="ECO:0000313" key="3">
    <source>
        <dbReference type="Proteomes" id="UP000319817"/>
    </source>
</evidence>
<proteinExistence type="predicted"/>
<dbReference type="InterPro" id="IPR038765">
    <property type="entry name" value="Papain-like_cys_pep_sf"/>
</dbReference>
<name>A0A517NNR8_9BACT</name>
<feature type="domain" description="Transglutaminase-like" evidence="1">
    <location>
        <begin position="447"/>
        <end position="509"/>
    </location>
</feature>
<dbReference type="Pfam" id="PF01841">
    <property type="entry name" value="Transglut_core"/>
    <property type="match status" value="1"/>
</dbReference>